<evidence type="ECO:0000259" key="2">
    <source>
        <dbReference type="PROSITE" id="PS50885"/>
    </source>
</evidence>
<evidence type="ECO:0000313" key="4">
    <source>
        <dbReference type="EMBL" id="KFZ37901.1"/>
    </source>
</evidence>
<dbReference type="NCBIfam" id="TIGR00254">
    <property type="entry name" value="GGDEF"/>
    <property type="match status" value="1"/>
</dbReference>
<dbReference type="InterPro" id="IPR043128">
    <property type="entry name" value="Rev_trsase/Diguanyl_cyclase"/>
</dbReference>
<dbReference type="NCBIfam" id="TIGR00229">
    <property type="entry name" value="sensory_box"/>
    <property type="match status" value="1"/>
</dbReference>
<dbReference type="GO" id="GO:0006355">
    <property type="term" value="P:regulation of DNA-templated transcription"/>
    <property type="evidence" value="ECO:0007669"/>
    <property type="project" value="InterPro"/>
</dbReference>
<sequence>MLAILVVAAVFIPITSFISYRHVLNEVQQAAELRVERLVKLIEKPASTAAYLNDKDLAQEIMSDLKNAPVIAYVQLTLSSGESLHLGEPSNDAATSFILPSHFSDEAVGKIDIVLNQNVIAQQARSDGLFLVAWQLGLLLIILLCMLFIFRWFVVQRLRTLMNQIQQVKLGNDMPEQVIQVSGNDEIAFLANHTNQLIQKIHGLYCDEAAKNLKIATLERQFRMIFENSNAGIALINRNNQVFLSNAAFERLFVVADADKISGQFYLPELFADPYELEDMLNQVRVDQASVFKDFCLQRGKDIWVRVLCSLVEEQHGNLNRFIELVAYDISDRAKQEKVFAYNATHDALTGLYNRRGAEQRFKEQLNYAKQHGRHFILALLDLNDFKPVNDQHGHDAGDVVLKVIGSRLLSVLRADDIIARWGGDEFVVAFVLDDLARLSIILDDIQRLFTIPIEISSDIKVSVGASIGVSQSSVDGYELMQLIESADAAMYKVKHAGKGDYHIAEKQPTDSIV</sequence>
<evidence type="ECO:0008006" key="6">
    <source>
        <dbReference type="Google" id="ProtNLM"/>
    </source>
</evidence>
<dbReference type="Gene3D" id="3.30.70.270">
    <property type="match status" value="1"/>
</dbReference>
<evidence type="ECO:0000256" key="1">
    <source>
        <dbReference type="SAM" id="Phobius"/>
    </source>
</evidence>
<dbReference type="Proteomes" id="UP000029264">
    <property type="component" value="Unassembled WGS sequence"/>
</dbReference>
<dbReference type="GO" id="GO:0007165">
    <property type="term" value="P:signal transduction"/>
    <property type="evidence" value="ECO:0007669"/>
    <property type="project" value="InterPro"/>
</dbReference>
<name>A0A094JZU4_9GAMM</name>
<dbReference type="STRING" id="1515746.HR45_08650"/>
<protein>
    <recommendedName>
        <fullName evidence="6">Diguanylate cyclase</fullName>
    </recommendedName>
</protein>
<dbReference type="InterPro" id="IPR000014">
    <property type="entry name" value="PAS"/>
</dbReference>
<comment type="caution">
    <text evidence="4">The sequence shown here is derived from an EMBL/GenBank/DDBJ whole genome shotgun (WGS) entry which is preliminary data.</text>
</comment>
<dbReference type="PANTHER" id="PTHR46663:SF2">
    <property type="entry name" value="GGDEF DOMAIN-CONTAINING PROTEIN"/>
    <property type="match status" value="1"/>
</dbReference>
<keyword evidence="1" id="KW-0812">Transmembrane</keyword>
<dbReference type="Gene3D" id="6.10.340.10">
    <property type="match status" value="1"/>
</dbReference>
<feature type="transmembrane region" description="Helical" evidence="1">
    <location>
        <begin position="132"/>
        <end position="154"/>
    </location>
</feature>
<dbReference type="PANTHER" id="PTHR46663">
    <property type="entry name" value="DIGUANYLATE CYCLASE DGCT-RELATED"/>
    <property type="match status" value="1"/>
</dbReference>
<dbReference type="eggNOG" id="COG2199">
    <property type="taxonomic scope" value="Bacteria"/>
</dbReference>
<dbReference type="Gene3D" id="3.30.450.20">
    <property type="entry name" value="PAS domain"/>
    <property type="match status" value="1"/>
</dbReference>
<evidence type="ECO:0000313" key="5">
    <source>
        <dbReference type="Proteomes" id="UP000029264"/>
    </source>
</evidence>
<keyword evidence="1" id="KW-0472">Membrane</keyword>
<dbReference type="SUPFAM" id="SSF55785">
    <property type="entry name" value="PYP-like sensor domain (PAS domain)"/>
    <property type="match status" value="1"/>
</dbReference>
<dbReference type="PROSITE" id="PS50885">
    <property type="entry name" value="HAMP"/>
    <property type="match status" value="1"/>
</dbReference>
<dbReference type="CDD" id="cd00130">
    <property type="entry name" value="PAS"/>
    <property type="match status" value="1"/>
</dbReference>
<feature type="domain" description="GGDEF" evidence="3">
    <location>
        <begin position="374"/>
        <end position="507"/>
    </location>
</feature>
<dbReference type="SUPFAM" id="SSF55073">
    <property type="entry name" value="Nucleotide cyclase"/>
    <property type="match status" value="1"/>
</dbReference>
<dbReference type="InterPro" id="IPR003660">
    <property type="entry name" value="HAMP_dom"/>
</dbReference>
<dbReference type="SMART" id="SM00267">
    <property type="entry name" value="GGDEF"/>
    <property type="match status" value="1"/>
</dbReference>
<dbReference type="InterPro" id="IPR013767">
    <property type="entry name" value="PAS_fold"/>
</dbReference>
<organism evidence="4 5">
    <name type="scientific">Shewanella mangrovi</name>
    <dbReference type="NCBI Taxonomy" id="1515746"/>
    <lineage>
        <taxon>Bacteria</taxon>
        <taxon>Pseudomonadati</taxon>
        <taxon>Pseudomonadota</taxon>
        <taxon>Gammaproteobacteria</taxon>
        <taxon>Alteromonadales</taxon>
        <taxon>Shewanellaceae</taxon>
        <taxon>Shewanella</taxon>
    </lineage>
</organism>
<keyword evidence="5" id="KW-1185">Reference proteome</keyword>
<dbReference type="InterPro" id="IPR052163">
    <property type="entry name" value="DGC-Regulatory_Protein"/>
</dbReference>
<dbReference type="AlphaFoldDB" id="A0A094JZU4"/>
<evidence type="ECO:0000259" key="3">
    <source>
        <dbReference type="PROSITE" id="PS50887"/>
    </source>
</evidence>
<feature type="domain" description="HAMP" evidence="2">
    <location>
        <begin position="152"/>
        <end position="206"/>
    </location>
</feature>
<dbReference type="GO" id="GO:0016020">
    <property type="term" value="C:membrane"/>
    <property type="evidence" value="ECO:0007669"/>
    <property type="project" value="InterPro"/>
</dbReference>
<dbReference type="InterPro" id="IPR035965">
    <property type="entry name" value="PAS-like_dom_sf"/>
</dbReference>
<reference evidence="4 5" key="1">
    <citation type="submission" date="2014-06" db="EMBL/GenBank/DDBJ databases">
        <title>Shewanella sp. YQH10.</title>
        <authorList>
            <person name="Liu Y."/>
            <person name="Zeng R."/>
        </authorList>
    </citation>
    <scope>NUCLEOTIDE SEQUENCE [LARGE SCALE GENOMIC DNA]</scope>
    <source>
        <strain evidence="4 5">YQH10</strain>
    </source>
</reference>
<proteinExistence type="predicted"/>
<dbReference type="EMBL" id="JPEO01000004">
    <property type="protein sequence ID" value="KFZ37901.1"/>
    <property type="molecule type" value="Genomic_DNA"/>
</dbReference>
<dbReference type="SMART" id="SM00091">
    <property type="entry name" value="PAS"/>
    <property type="match status" value="1"/>
</dbReference>
<gene>
    <name evidence="4" type="ORF">HR45_08650</name>
</gene>
<keyword evidence="1" id="KW-1133">Transmembrane helix</keyword>
<dbReference type="Pfam" id="PF00989">
    <property type="entry name" value="PAS"/>
    <property type="match status" value="1"/>
</dbReference>
<dbReference type="InterPro" id="IPR029787">
    <property type="entry name" value="Nucleotide_cyclase"/>
</dbReference>
<accession>A0A094JZU4</accession>
<dbReference type="CDD" id="cd01949">
    <property type="entry name" value="GGDEF"/>
    <property type="match status" value="1"/>
</dbReference>
<dbReference type="PROSITE" id="PS50887">
    <property type="entry name" value="GGDEF"/>
    <property type="match status" value="1"/>
</dbReference>
<dbReference type="InterPro" id="IPR000160">
    <property type="entry name" value="GGDEF_dom"/>
</dbReference>
<dbReference type="Pfam" id="PF00990">
    <property type="entry name" value="GGDEF"/>
    <property type="match status" value="1"/>
</dbReference>